<reference evidence="8" key="2">
    <citation type="submission" date="2021-12" db="EMBL/GenBank/DDBJ databases">
        <title>Resequencing data analysis of finger millet.</title>
        <authorList>
            <person name="Hatakeyama M."/>
            <person name="Aluri S."/>
            <person name="Balachadran M.T."/>
            <person name="Sivarajan S.R."/>
            <person name="Poveda L."/>
            <person name="Shimizu-Inatsugi R."/>
            <person name="Schlapbach R."/>
            <person name="Sreeman S.M."/>
            <person name="Shimizu K.K."/>
        </authorList>
    </citation>
    <scope>NUCLEOTIDE SEQUENCE</scope>
</reference>
<evidence type="ECO:0000256" key="1">
    <source>
        <dbReference type="ARBA" id="ARBA00004771"/>
    </source>
</evidence>
<sequence>MDLDNHVIVQDLDPTAALESSADELLEDYLASLSTLPMDNSRPLWDVHVLDFPTSEAAASLAFRIHHAIGDGMALISLLIACSQRTSDLKPMISPSFPLTRRKRPIGSLPPRATRLAGAPIVWHSLVDITRFLAMSLLPSSPRTVFTCVSRIQTKTICQP</sequence>
<feature type="domain" description="O-acyltransferase WSD1-like N-terminal" evidence="7">
    <location>
        <begin position="24"/>
        <end position="100"/>
    </location>
</feature>
<dbReference type="EMBL" id="BQKI01000103">
    <property type="protein sequence ID" value="GJN40107.1"/>
    <property type="molecule type" value="Genomic_DNA"/>
</dbReference>
<keyword evidence="4" id="KW-0808">Transferase</keyword>
<dbReference type="PANTHER" id="PTHR31650:SF42">
    <property type="entry name" value="OS01G0770100 PROTEIN"/>
    <property type="match status" value="1"/>
</dbReference>
<dbReference type="Proteomes" id="UP001054889">
    <property type="component" value="Unassembled WGS sequence"/>
</dbReference>
<evidence type="ECO:0000256" key="4">
    <source>
        <dbReference type="ARBA" id="ARBA00022679"/>
    </source>
</evidence>
<dbReference type="AlphaFoldDB" id="A0AAV5FZV7"/>
<keyword evidence="5" id="KW-0012">Acyltransferase</keyword>
<dbReference type="GO" id="GO:0019432">
    <property type="term" value="P:triglyceride biosynthetic process"/>
    <property type="evidence" value="ECO:0007669"/>
    <property type="project" value="TreeGrafter"/>
</dbReference>
<accession>A0AAV5FZV7</accession>
<evidence type="ECO:0000256" key="2">
    <source>
        <dbReference type="ARBA" id="ARBA00005189"/>
    </source>
</evidence>
<comment type="pathway">
    <text evidence="2">Lipid metabolism.</text>
</comment>
<evidence type="ECO:0000259" key="7">
    <source>
        <dbReference type="Pfam" id="PF03007"/>
    </source>
</evidence>
<proteinExistence type="predicted"/>
<comment type="catalytic activity">
    <reaction evidence="6">
        <text>an acyl-CoA + a 1,2-diacyl-sn-glycerol = a triacyl-sn-glycerol + CoA</text>
        <dbReference type="Rhea" id="RHEA:10868"/>
        <dbReference type="ChEBI" id="CHEBI:17815"/>
        <dbReference type="ChEBI" id="CHEBI:57287"/>
        <dbReference type="ChEBI" id="CHEBI:58342"/>
        <dbReference type="ChEBI" id="CHEBI:64615"/>
        <dbReference type="EC" id="2.3.1.20"/>
    </reaction>
</comment>
<reference evidence="8" key="1">
    <citation type="journal article" date="2018" name="DNA Res.">
        <title>Multiple hybrid de novo genome assembly of finger millet, an orphan allotetraploid crop.</title>
        <authorList>
            <person name="Hatakeyama M."/>
            <person name="Aluri S."/>
            <person name="Balachadran M.T."/>
            <person name="Sivarajan S.R."/>
            <person name="Patrignani A."/>
            <person name="Gruter S."/>
            <person name="Poveda L."/>
            <person name="Shimizu-Inatsugi R."/>
            <person name="Baeten J."/>
            <person name="Francoijs K.J."/>
            <person name="Nataraja K.N."/>
            <person name="Reddy Y.A.N."/>
            <person name="Phadnis S."/>
            <person name="Ravikumar R.L."/>
            <person name="Schlapbach R."/>
            <person name="Sreeman S.M."/>
            <person name="Shimizu K.K."/>
        </authorList>
    </citation>
    <scope>NUCLEOTIDE SEQUENCE</scope>
</reference>
<gene>
    <name evidence="8" type="primary">gb29276</name>
    <name evidence="8" type="ORF">PR202_gb29276</name>
</gene>
<dbReference type="PANTHER" id="PTHR31650">
    <property type="entry name" value="O-ACYLTRANSFERASE (WSD1-LIKE) FAMILY PROTEIN"/>
    <property type="match status" value="1"/>
</dbReference>
<evidence type="ECO:0000256" key="6">
    <source>
        <dbReference type="ARBA" id="ARBA00048109"/>
    </source>
</evidence>
<dbReference type="InterPro" id="IPR045034">
    <property type="entry name" value="O-acyltransferase_WSD1-like"/>
</dbReference>
<comment type="pathway">
    <text evidence="1">Glycerolipid metabolism; triacylglycerol biosynthesis.</text>
</comment>
<dbReference type="SUPFAM" id="SSF52777">
    <property type="entry name" value="CoA-dependent acyltransferases"/>
    <property type="match status" value="1"/>
</dbReference>
<dbReference type="Pfam" id="PF03007">
    <property type="entry name" value="WS_DGAT_cat"/>
    <property type="match status" value="1"/>
</dbReference>
<dbReference type="GO" id="GO:0005886">
    <property type="term" value="C:plasma membrane"/>
    <property type="evidence" value="ECO:0007669"/>
    <property type="project" value="TreeGrafter"/>
</dbReference>
<keyword evidence="9" id="KW-1185">Reference proteome</keyword>
<dbReference type="EC" id="2.3.1.20" evidence="3"/>
<evidence type="ECO:0000256" key="3">
    <source>
        <dbReference type="ARBA" id="ARBA00013244"/>
    </source>
</evidence>
<evidence type="ECO:0000313" key="8">
    <source>
        <dbReference type="EMBL" id="GJN40107.1"/>
    </source>
</evidence>
<protein>
    <recommendedName>
        <fullName evidence="3">diacylglycerol O-acyltransferase</fullName>
        <ecNumber evidence="3">2.3.1.20</ecNumber>
    </recommendedName>
</protein>
<evidence type="ECO:0000256" key="5">
    <source>
        <dbReference type="ARBA" id="ARBA00023315"/>
    </source>
</evidence>
<comment type="caution">
    <text evidence="8">The sequence shown here is derived from an EMBL/GenBank/DDBJ whole genome shotgun (WGS) entry which is preliminary data.</text>
</comment>
<name>A0AAV5FZV7_ELECO</name>
<dbReference type="GO" id="GO:0004144">
    <property type="term" value="F:diacylglycerol O-acyltransferase activity"/>
    <property type="evidence" value="ECO:0007669"/>
    <property type="project" value="UniProtKB-EC"/>
</dbReference>
<organism evidence="8 9">
    <name type="scientific">Eleusine coracana subsp. coracana</name>
    <dbReference type="NCBI Taxonomy" id="191504"/>
    <lineage>
        <taxon>Eukaryota</taxon>
        <taxon>Viridiplantae</taxon>
        <taxon>Streptophyta</taxon>
        <taxon>Embryophyta</taxon>
        <taxon>Tracheophyta</taxon>
        <taxon>Spermatophyta</taxon>
        <taxon>Magnoliopsida</taxon>
        <taxon>Liliopsida</taxon>
        <taxon>Poales</taxon>
        <taxon>Poaceae</taxon>
        <taxon>PACMAD clade</taxon>
        <taxon>Chloridoideae</taxon>
        <taxon>Cynodonteae</taxon>
        <taxon>Eleusininae</taxon>
        <taxon>Eleusine</taxon>
    </lineage>
</organism>
<evidence type="ECO:0000313" key="9">
    <source>
        <dbReference type="Proteomes" id="UP001054889"/>
    </source>
</evidence>
<dbReference type="InterPro" id="IPR004255">
    <property type="entry name" value="O-acyltransferase_WSD1_N"/>
</dbReference>